<dbReference type="KEGG" id="halx:M0R89_22780"/>
<sequence length="690" mass="75078">MAPTVTALDDRPGVRVVDPIESAQFDLWTASPVKPVSVSPDVFRFPVGNAVEISTSRVVVPELTSIYLHGEDGLAETFDPSDGRLRVEGARTLEINSAPTKLYLRVGCPLVVTREDSRVVVRFDGVVAVQVGVRSLHDQPAGTITTPERPEAMMRAVSLLGSALKTTSPERSFPTLRGHPPLIETGDVFAVPDGIERPETGVRVEMPPEYEYVYPAVSLAYYLGAEVVPGTHPQLVTENGFTYDLAGDIGYERRVGRVLRQVFVLDCVVRTEGYYQIALHERHRLEERLDVDVGWLYELPLAARLEQYLDVPYDAVADVIPAWPLTVDVDPSISSLDAMPFLANELAVVRTTPDQSGSATPTPDVITDFQRTDSNAGSGSGSEGVSSRFVTPEPVSFDSVGRAWVGDGVPVGVNKLTSGSLHRSLDVDPDPSPIQIHVVCNDSAMQAERAVSEYYQLNERHQFDITVHTDVETGELRALLEQDADFLHYIGHVTDNGIVCPDDHLDTEVLSSVSVKAFLLNACDSYEQGLQLVEAGSLGGIITLSDVADTVATRAGTQLARLLAAGHTLHTSTTVLQTHLLSGTNWLTIGNATLSLCNSQSGVPLYLRILEVEDGIFKSEVSTFVSPSHGLGSAIKLRIDSKTRYLVSGKLDTFDLSKSELDKILEGDIIPVDYDEERYWSDEISASDLI</sequence>
<dbReference type="AlphaFoldDB" id="A0A8U0I1R7"/>
<dbReference type="GeneID" id="72188089"/>
<keyword evidence="2" id="KW-0614">Plasmid</keyword>
<proteinExistence type="predicted"/>
<dbReference type="EMBL" id="CP096663">
    <property type="protein sequence ID" value="UPV77200.1"/>
    <property type="molecule type" value="Genomic_DNA"/>
</dbReference>
<dbReference type="Proteomes" id="UP000830729">
    <property type="component" value="Plasmid unnamed4"/>
</dbReference>
<evidence type="ECO:0000256" key="1">
    <source>
        <dbReference type="SAM" id="MobiDB-lite"/>
    </source>
</evidence>
<feature type="compositionally biased region" description="Polar residues" evidence="1">
    <location>
        <begin position="352"/>
        <end position="361"/>
    </location>
</feature>
<name>A0A8U0I1R7_9EURY</name>
<reference evidence="2 3" key="1">
    <citation type="submission" date="2022-04" db="EMBL/GenBank/DDBJ databases">
        <title>Diverse halophilic archaea isolated from saline environments.</title>
        <authorList>
            <person name="Cui H.-L."/>
        </authorList>
    </citation>
    <scope>NUCLEOTIDE SEQUENCE [LARGE SCALE GENOMIC DNA]</scope>
    <source>
        <strain evidence="2 3">XZYJT49</strain>
        <plasmid evidence="2 3">unnamed4</plasmid>
    </source>
</reference>
<accession>A0A8U0I1R7</accession>
<protein>
    <recommendedName>
        <fullName evidence="4">CHAT domain-containing protein</fullName>
    </recommendedName>
</protein>
<evidence type="ECO:0000313" key="2">
    <source>
        <dbReference type="EMBL" id="UPV77200.1"/>
    </source>
</evidence>
<dbReference type="RefSeq" id="WP_248653224.1">
    <property type="nucleotide sequence ID" value="NZ_CP096663.1"/>
</dbReference>
<evidence type="ECO:0008006" key="4">
    <source>
        <dbReference type="Google" id="ProtNLM"/>
    </source>
</evidence>
<keyword evidence="3" id="KW-1185">Reference proteome</keyword>
<gene>
    <name evidence="2" type="ORF">M0R89_22780</name>
</gene>
<evidence type="ECO:0000313" key="3">
    <source>
        <dbReference type="Proteomes" id="UP000830729"/>
    </source>
</evidence>
<feature type="region of interest" description="Disordered" evidence="1">
    <location>
        <begin position="352"/>
        <end position="389"/>
    </location>
</feature>
<organism evidence="2 3">
    <name type="scientific">Halorussus limi</name>
    <dbReference type="NCBI Taxonomy" id="2938695"/>
    <lineage>
        <taxon>Archaea</taxon>
        <taxon>Methanobacteriati</taxon>
        <taxon>Methanobacteriota</taxon>
        <taxon>Stenosarchaea group</taxon>
        <taxon>Halobacteria</taxon>
        <taxon>Halobacteriales</taxon>
        <taxon>Haladaptataceae</taxon>
        <taxon>Halorussus</taxon>
    </lineage>
</organism>
<geneLocation type="plasmid" evidence="2 3">
    <name>unnamed4</name>
</geneLocation>